<sequence>MQYCTQPAAYSHAEAYMRCVSTSQNNGDMTEFQDGPGNGGSGLDGSSTDRIIEGFARINEKVDAMRNQRLNDPDSLGDKAVKFALPSIAGFVAGKLFTLVWNKFVARKRPSDGTGELGDGVVDQQESLFMSILFAALSAAVGAAVSQLSDRGSKALVARRHRRQSD</sequence>
<feature type="transmembrane region" description="Helical" evidence="1">
    <location>
        <begin position="127"/>
        <end position="145"/>
    </location>
</feature>
<evidence type="ECO:0000313" key="3">
    <source>
        <dbReference type="Proteomes" id="UP000262177"/>
    </source>
</evidence>
<keyword evidence="1" id="KW-0812">Transmembrane</keyword>
<evidence type="ECO:0000313" key="2">
    <source>
        <dbReference type="EMBL" id="BBA47935.1"/>
    </source>
</evidence>
<evidence type="ECO:0000256" key="1">
    <source>
        <dbReference type="SAM" id="Phobius"/>
    </source>
</evidence>
<dbReference type="Pfam" id="PF14019">
    <property type="entry name" value="DUF4235"/>
    <property type="match status" value="1"/>
</dbReference>
<dbReference type="EMBL" id="AP018131">
    <property type="protein sequence ID" value="BBA47935.1"/>
    <property type="molecule type" value="Genomic_DNA"/>
</dbReference>
<feature type="transmembrane region" description="Helical" evidence="1">
    <location>
        <begin position="83"/>
        <end position="101"/>
    </location>
</feature>
<name>A0A286TDE5_BIFBI</name>
<organism evidence="2 3">
    <name type="scientific">Bifidobacterium bifidum LMG 13195</name>
    <dbReference type="NCBI Taxonomy" id="1207542"/>
    <lineage>
        <taxon>Bacteria</taxon>
        <taxon>Bacillati</taxon>
        <taxon>Actinomycetota</taxon>
        <taxon>Actinomycetes</taxon>
        <taxon>Bifidobacteriales</taxon>
        <taxon>Bifidobacteriaceae</taxon>
        <taxon>Bifidobacterium</taxon>
    </lineage>
</organism>
<dbReference type="Proteomes" id="UP000262177">
    <property type="component" value="Chromosome"/>
</dbReference>
<protein>
    <recommendedName>
        <fullName evidence="4">DUF4235 domain-containing protein</fullName>
    </recommendedName>
</protein>
<dbReference type="AlphaFoldDB" id="A0A286TDE5"/>
<reference evidence="2 3" key="1">
    <citation type="journal article" date="2017" name="Biosci. Biotechnol. Biochem.">
        <title>Identification and characterization of a sulfoglycosidase from Bifidobacterium bifidum implicated in mucin glycan utilization.</title>
        <authorList>
            <person name="Katoh T."/>
            <person name="Maeshibu T."/>
            <person name="Kikkawa K."/>
            <person name="Gotoh A."/>
            <person name="Tomabechi Y."/>
            <person name="Nakamura M."/>
            <person name="Liao W.-H."/>
            <person name="Yamaguchi M."/>
            <person name="Ashida H."/>
            <person name="Yamamoto K."/>
            <person name="Katayama T."/>
        </authorList>
    </citation>
    <scope>NUCLEOTIDE SEQUENCE [LARGE SCALE GENOMIC DNA]</scope>
    <source>
        <strain evidence="2 3">JCM 7004</strain>
    </source>
</reference>
<dbReference type="InterPro" id="IPR025329">
    <property type="entry name" value="DUF4235"/>
</dbReference>
<keyword evidence="1" id="KW-1133">Transmembrane helix</keyword>
<keyword evidence="1" id="KW-0472">Membrane</keyword>
<proteinExistence type="predicted"/>
<evidence type="ECO:0008006" key="4">
    <source>
        <dbReference type="Google" id="ProtNLM"/>
    </source>
</evidence>
<accession>A0A286TDE5</accession>
<gene>
    <name evidence="2" type="ORF">BBJK_01345</name>
</gene>